<comment type="caution">
    <text evidence="8">The sequence shown here is derived from an EMBL/GenBank/DDBJ whole genome shotgun (WGS) entry which is preliminary data.</text>
</comment>
<protein>
    <recommendedName>
        <fullName evidence="5">Tetratricopeptide repeat protein 29</fullName>
    </recommendedName>
</protein>
<organism evidence="8 9">
    <name type="scientific">Calicophoron daubneyi</name>
    <name type="common">Rumen fluke</name>
    <name type="synonym">Paramphistomum daubneyi</name>
    <dbReference type="NCBI Taxonomy" id="300641"/>
    <lineage>
        <taxon>Eukaryota</taxon>
        <taxon>Metazoa</taxon>
        <taxon>Spiralia</taxon>
        <taxon>Lophotrochozoa</taxon>
        <taxon>Platyhelminthes</taxon>
        <taxon>Trematoda</taxon>
        <taxon>Digenea</taxon>
        <taxon>Plagiorchiida</taxon>
        <taxon>Pronocephalata</taxon>
        <taxon>Paramphistomoidea</taxon>
        <taxon>Paramphistomidae</taxon>
        <taxon>Calicophoron</taxon>
    </lineage>
</organism>
<dbReference type="Gene3D" id="1.25.40.10">
    <property type="entry name" value="Tetratricopeptide repeat domain"/>
    <property type="match status" value="1"/>
</dbReference>
<dbReference type="InterPro" id="IPR011990">
    <property type="entry name" value="TPR-like_helical_dom_sf"/>
</dbReference>
<dbReference type="GO" id="GO:0003341">
    <property type="term" value="P:cilium movement"/>
    <property type="evidence" value="ECO:0007669"/>
    <property type="project" value="TreeGrafter"/>
</dbReference>
<evidence type="ECO:0000256" key="1">
    <source>
        <dbReference type="ARBA" id="ARBA00004496"/>
    </source>
</evidence>
<sequence>MSPATVSTKNSRGNIAYKNGAVPRPPRRLKPLSENTSNVSCTISRLPRVFVAKLKQKDIDAYRLPFFENTCITLLRAGYHSTSEELLLLDQMQDNMRKKAGPASPLWNETPLRKREEPLRVIFSYLLQAENADMQEQYDEVYRNNLAIADYFRGSDEDRWLVKHFLCKCNSICKRTIHLLKSLLEMWDKDTSHKWASQTQLTAQKADLEKRIATGERRLFESAYHLVSFLAESGDYDDAIFGARNLYHELKTCPRYKKPPADPGKELTIEWEVNAPSLISVVCECICKCSIALHQTIEYETSEEKIKALREAFEFADEAGNKLLIAQCKLLIGEEYEREQSLDLALQYANEYHKLAQNLADPIHKIQACKTLARIHGKNSDMLRAEEYLTELGHLAASCDEPQLSAEVSSLLAEFHMNETHDFEKANYYADTGFHLSLGKADQGHTNKLRAWLGIAKGQLAQRAVLQMLVASHFHGPSLESLLKWRSTRTAVQLLSEAEFGNLTKQTFQHRAEHCNARRIKRLIREEMSRRT</sequence>
<dbReference type="AlphaFoldDB" id="A0AAV2TG70"/>
<dbReference type="PANTHER" id="PTHR46630:SF1">
    <property type="entry name" value="TETRATRICOPEPTIDE REPEAT PROTEIN 29"/>
    <property type="match status" value="1"/>
</dbReference>
<evidence type="ECO:0000256" key="3">
    <source>
        <dbReference type="ARBA" id="ARBA00022737"/>
    </source>
</evidence>
<dbReference type="Proteomes" id="UP001497525">
    <property type="component" value="Unassembled WGS sequence"/>
</dbReference>
<keyword evidence="3" id="KW-0677">Repeat</keyword>
<keyword evidence="4" id="KW-0802">TPR repeat</keyword>
<accession>A0AAV2TG70</accession>
<evidence type="ECO:0000256" key="5">
    <source>
        <dbReference type="ARBA" id="ARBA00040665"/>
    </source>
</evidence>
<comment type="subcellular location">
    <subcellularLocation>
        <location evidence="1">Cytoplasm</location>
    </subcellularLocation>
</comment>
<dbReference type="GO" id="GO:0005929">
    <property type="term" value="C:cilium"/>
    <property type="evidence" value="ECO:0007669"/>
    <property type="project" value="TreeGrafter"/>
</dbReference>
<dbReference type="InterPro" id="IPR051476">
    <property type="entry name" value="Bac_ResReg_Asp_Phosphatase"/>
</dbReference>
<evidence type="ECO:0000313" key="9">
    <source>
        <dbReference type="Proteomes" id="UP001497525"/>
    </source>
</evidence>
<dbReference type="EMBL" id="CAXLJL010000323">
    <property type="protein sequence ID" value="CAL5136437.1"/>
    <property type="molecule type" value="Genomic_DNA"/>
</dbReference>
<dbReference type="PANTHER" id="PTHR46630">
    <property type="entry name" value="TETRATRICOPEPTIDE REPEAT PROTEIN 29"/>
    <property type="match status" value="1"/>
</dbReference>
<evidence type="ECO:0000256" key="6">
    <source>
        <dbReference type="ARBA" id="ARBA00044739"/>
    </source>
</evidence>
<proteinExistence type="predicted"/>
<reference evidence="8" key="1">
    <citation type="submission" date="2024-06" db="EMBL/GenBank/DDBJ databases">
        <authorList>
            <person name="Liu X."/>
            <person name="Lenzi L."/>
            <person name="Haldenby T S."/>
            <person name="Uol C."/>
        </authorList>
    </citation>
    <scope>NUCLEOTIDE SEQUENCE</scope>
</reference>
<dbReference type="GO" id="GO:0005737">
    <property type="term" value="C:cytoplasm"/>
    <property type="evidence" value="ECO:0007669"/>
    <property type="project" value="UniProtKB-SubCell"/>
</dbReference>
<evidence type="ECO:0000256" key="4">
    <source>
        <dbReference type="ARBA" id="ARBA00022803"/>
    </source>
</evidence>
<keyword evidence="2" id="KW-0963">Cytoplasm</keyword>
<evidence type="ECO:0000256" key="2">
    <source>
        <dbReference type="ARBA" id="ARBA00022490"/>
    </source>
</evidence>
<evidence type="ECO:0000256" key="7">
    <source>
        <dbReference type="SAM" id="MobiDB-lite"/>
    </source>
</evidence>
<comment type="function">
    <text evidence="6">Axonemal protein which is implicated in axonemal and/or peri-axonemal structure assembly and regulates flagellum assembly and beating and therefore sperm motility.</text>
</comment>
<name>A0AAV2TG70_CALDB</name>
<feature type="region of interest" description="Disordered" evidence="7">
    <location>
        <begin position="1"/>
        <end position="35"/>
    </location>
</feature>
<dbReference type="SUPFAM" id="SSF48452">
    <property type="entry name" value="TPR-like"/>
    <property type="match status" value="1"/>
</dbReference>
<feature type="compositionally biased region" description="Polar residues" evidence="7">
    <location>
        <begin position="1"/>
        <end position="13"/>
    </location>
</feature>
<gene>
    <name evidence="8" type="ORF">CDAUBV1_LOCUS10529</name>
</gene>
<evidence type="ECO:0000313" key="8">
    <source>
        <dbReference type="EMBL" id="CAL5136437.1"/>
    </source>
</evidence>